<evidence type="ECO:0000313" key="1">
    <source>
        <dbReference type="EMBL" id="AKN36441.1"/>
    </source>
</evidence>
<dbReference type="AlphaFoldDB" id="A0A0H3ZS60"/>
<name>A0A0H3ZS60_VIBSP</name>
<reference evidence="1" key="1">
    <citation type="journal article" date="2015" name="MBio">
        <title>Eco-Evolutionary Dynamics of Episomes among Ecologically Cohesive Bacterial Populations.</title>
        <authorList>
            <person name="Xue H."/>
            <person name="Cordero O.X."/>
            <person name="Camas F.M."/>
            <person name="Trimble W."/>
            <person name="Meyer F."/>
            <person name="Guglielmini J."/>
            <person name="Rocha E.P."/>
            <person name="Polz M.F."/>
        </authorList>
    </citation>
    <scope>NUCLEOTIDE SEQUENCE</scope>
    <source>
        <strain evidence="1">FF_308</strain>
    </source>
</reference>
<sequence length="160" mass="18701">MTTTLMEWPEHLFGLPRFEPYELRQQSNLLTTAMASGRSRSRRISRNVPTLMTAEWTIPNENRDSFAGYIEYALQGGTVWFKMRVKTGNTLRDHEVKFETNPLESEKPEFNKTTFKSTIRIRQLHRSSDEQVVGVVLAPMTLDEFVDGAEMNRYYTESWK</sequence>
<dbReference type="RefSeq" id="WP_371728998.1">
    <property type="nucleotide sequence ID" value="NZ_JBGONR010000050.1"/>
</dbReference>
<accession>A0A0H3ZS60</accession>
<organism evidence="1">
    <name type="scientific">Vibrio splendidus</name>
    <dbReference type="NCBI Taxonomy" id="29497"/>
    <lineage>
        <taxon>Bacteria</taxon>
        <taxon>Pseudomonadati</taxon>
        <taxon>Pseudomonadota</taxon>
        <taxon>Gammaproteobacteria</taxon>
        <taxon>Vibrionales</taxon>
        <taxon>Vibrionaceae</taxon>
        <taxon>Vibrio</taxon>
    </lineage>
</organism>
<dbReference type="EMBL" id="KP795491">
    <property type="protein sequence ID" value="AKN36441.1"/>
    <property type="molecule type" value="Genomic_DNA"/>
</dbReference>
<proteinExistence type="predicted"/>
<protein>
    <submittedName>
        <fullName evidence="1">Uncharacterized protein</fullName>
    </submittedName>
</protein>